<proteinExistence type="predicted"/>
<evidence type="ECO:0000313" key="2">
    <source>
        <dbReference type="Proteomes" id="UP000018895"/>
    </source>
</evidence>
<dbReference type="Proteomes" id="UP000018895">
    <property type="component" value="Unassembled WGS sequence"/>
</dbReference>
<gene>
    <name evidence="1" type="ORF">JCM9152_1099</name>
</gene>
<dbReference type="InterPro" id="IPR050490">
    <property type="entry name" value="Bact_solute-bd_prot1"/>
</dbReference>
<dbReference type="PANTHER" id="PTHR43649:SF12">
    <property type="entry name" value="DIACETYLCHITOBIOSE BINDING PROTEIN DASA"/>
    <property type="match status" value="1"/>
</dbReference>
<dbReference type="Gene3D" id="3.40.190.10">
    <property type="entry name" value="Periplasmic binding protein-like II"/>
    <property type="match status" value="1"/>
</dbReference>
<name>W4QCG0_9BACI</name>
<reference evidence="1" key="1">
    <citation type="journal article" date="2014" name="Genome Announc.">
        <title>Draft Genome Sequences of Three Alkaliphilic Bacillus Strains, Bacillus wakoensis JCM 9140T, Bacillus akibai JCM 9157T, and Bacillus hemicellulosilyticus JCM 9152T.</title>
        <authorList>
            <person name="Yuki M."/>
            <person name="Oshima K."/>
            <person name="Suda W."/>
            <person name="Oshida Y."/>
            <person name="Kitamura K."/>
            <person name="Iida T."/>
            <person name="Hattori M."/>
            <person name="Ohkuma M."/>
        </authorList>
    </citation>
    <scope>NUCLEOTIDE SEQUENCE [LARGE SCALE GENOMIC DNA]</scope>
    <source>
        <strain evidence="1">JCM 9152</strain>
    </source>
</reference>
<dbReference type="InterPro" id="IPR006059">
    <property type="entry name" value="SBP"/>
</dbReference>
<evidence type="ECO:0000313" key="1">
    <source>
        <dbReference type="EMBL" id="GAE29720.1"/>
    </source>
</evidence>
<dbReference type="STRING" id="1236971.JCM9152_1099"/>
<organism evidence="1 2">
    <name type="scientific">Halalkalibacter hemicellulosilyticusJCM 9152</name>
    <dbReference type="NCBI Taxonomy" id="1236971"/>
    <lineage>
        <taxon>Bacteria</taxon>
        <taxon>Bacillati</taxon>
        <taxon>Bacillota</taxon>
        <taxon>Bacilli</taxon>
        <taxon>Bacillales</taxon>
        <taxon>Bacillaceae</taxon>
        <taxon>Halalkalibacter</taxon>
    </lineage>
</organism>
<accession>W4QCG0</accession>
<dbReference type="PANTHER" id="PTHR43649">
    <property type="entry name" value="ARABINOSE-BINDING PROTEIN-RELATED"/>
    <property type="match status" value="1"/>
</dbReference>
<keyword evidence="2" id="KW-1185">Reference proteome</keyword>
<dbReference type="EMBL" id="BAUU01000006">
    <property type="protein sequence ID" value="GAE29720.1"/>
    <property type="molecule type" value="Genomic_DNA"/>
</dbReference>
<sequence length="434" mass="50179">MVALIVLFLCSGCVGELQVDDEIGQELDHERSQSWMEEDVQLTLWSFYDSGWEYSIADFTKRYSNVSIEVESFPYDSYADTYLQALLYGNVPDIMVFESTHFSKFIDLEGLENLAEPPYTLTEYEQDIDESFRAIGQSFNEQKIYGLTISASPIVTFYRPDILESFGYPTEPEALAEYMADPEQWLEMARTLKQDGRWMMQWVTEIVDLTAKDIGLFDQEMNFIRMDQDIKEVIELAKVIQQEGLSPGYNLYESNGQDALRDDRFAMFYQGSWGEYQIGDIAPEQEGKWKATRLPLDVYALDSSTILAIPSASENKQAAWAFMEYVAFEHSMHGTYGVVPSYIPAQEVPETLEQQSEILGGQQVQRLYLDIMENIEMPRLTPIDEQAERIWHDYLGQGVAWDIDSEEIMEEIRMRVEDELSREISILRRHANLD</sequence>
<comment type="caution">
    <text evidence="1">The sequence shown here is derived from an EMBL/GenBank/DDBJ whole genome shotgun (WGS) entry which is preliminary data.</text>
</comment>
<dbReference type="Pfam" id="PF13416">
    <property type="entry name" value="SBP_bac_8"/>
    <property type="match status" value="1"/>
</dbReference>
<dbReference type="SUPFAM" id="SSF53850">
    <property type="entry name" value="Periplasmic binding protein-like II"/>
    <property type="match status" value="1"/>
</dbReference>
<protein>
    <submittedName>
        <fullName evidence="1">Extracellular solute-binding protein</fullName>
    </submittedName>
</protein>
<dbReference type="AlphaFoldDB" id="W4QCG0"/>